<dbReference type="InterPro" id="IPR035892">
    <property type="entry name" value="C2_domain_sf"/>
</dbReference>
<evidence type="ECO:0000313" key="5">
    <source>
        <dbReference type="Proteomes" id="UP001286313"/>
    </source>
</evidence>
<sequence length="1070" mass="120622">MNEDITLLVAIHEGRGIPPRAGWSVVVTAQLDGLHQSSDPVPLTSHPKFNVEVSWALSTAKLRKFKQNLVPLKLECVAVDNASNAQHTLGYIILQLHSAVKGLKTDAQWHRLLGGVPSSHKVPPALQLSLNIISSSAAATMDDRGDLDECMEVDNQHYQDLQILRDGERTVTVVSADESLNNSRGRIEQDEEESDSVILDGMNSPENTRQGNRGQIQRDPGGGGGGGRGRPRDNSEDEEDVVEVVGGRSVVVGRNHRTRTTVMSNPQTPTRTTRSALRRSNYTSNNNNNHTTIVDSTFQPSADSPQQQRSLMRRTPRKATIPVIPIKENGHSGGHKRGTNDMPVVLSNPSTTRPGPSMTQTGSECPRLVPRLNNSGGFFQIGPAGEPDEQTFNFSVTIVYAKHLNQVVPSEVQMTEGKQARFCYSLLGHVVNTDPIMDLSNPDFLAERAGGKVVATTDNVSKYFTQHPQLPIHLLLGDVCLATANVDLAQFGKDVLRGEGPMKVEGQYPLLAIMRDPLALPTLQPILGVAVTLSVTPKEKPERYQPLALEENVPQASSLIMVDLPSSSSNSSDSDSDSDSMDRPDNRHGHKSVALTSRRLTEAASSWKHDRKSLMYEAAMEMETWKEGQQQVFWQQWSAREADLQRHLAKEWESRVNEAEIHLHRRLDQCQALHRRLTDELVNLDQMERNVARKEDKLKTEEEEVALMKAEVKEKKKRLRKYSQAESESVQIGRLKQQLLQERQKRRELVKENRQLEAVNLAANRMAQVTHLGTCVKSEEIESLKTQVDQLQEQLREAQEKKQHYKERWIKATSQLHQLLSDPRFRHHHQDHRMDVGGRSSSPPPVYIQSHPNTITTRSLKYREQNDMEREDSTHHHHPTTTTSTTSNNTTRRSKVLVKIESEDEDEYTEPQTRWRKDDRPGKSSSNTNTRQSPYRTDTTKQMYHTDNTKPTNRTNDNTNTTTVPSSITTRRSLLRQNQQPVVQLETEPEDASAAEQQETETRWRKDSKPGKSSDLGPDNNIYRMVKSRNELMRLVRNRGSLDDEVASMFPPAIQEAQKKIRSLDALDDR</sequence>
<feature type="region of interest" description="Disordered" evidence="2">
    <location>
        <begin position="828"/>
        <end position="1021"/>
    </location>
</feature>
<dbReference type="PANTHER" id="PTHR21574">
    <property type="entry name" value="CENTROSOMAL PROTEIN OF 120 KDA"/>
    <property type="match status" value="1"/>
</dbReference>
<dbReference type="InterPro" id="IPR039893">
    <property type="entry name" value="CEP120-like"/>
</dbReference>
<feature type="compositionally biased region" description="Basic and acidic residues" evidence="2">
    <location>
        <begin position="861"/>
        <end position="874"/>
    </location>
</feature>
<feature type="compositionally biased region" description="Polar residues" evidence="2">
    <location>
        <begin position="850"/>
        <end position="859"/>
    </location>
</feature>
<dbReference type="EMBL" id="JAWQEG010005274">
    <property type="protein sequence ID" value="KAK3858554.1"/>
    <property type="molecule type" value="Genomic_DNA"/>
</dbReference>
<keyword evidence="5" id="KW-1185">Reference proteome</keyword>
<dbReference type="AlphaFoldDB" id="A0AAE1ENG9"/>
<feature type="region of interest" description="Disordered" evidence="2">
    <location>
        <begin position="257"/>
        <end position="315"/>
    </location>
</feature>
<feature type="compositionally biased region" description="Polar residues" evidence="2">
    <location>
        <begin position="347"/>
        <end position="363"/>
    </location>
</feature>
<organism evidence="4 5">
    <name type="scientific">Petrolisthes cinctipes</name>
    <name type="common">Flat porcelain crab</name>
    <dbReference type="NCBI Taxonomy" id="88211"/>
    <lineage>
        <taxon>Eukaryota</taxon>
        <taxon>Metazoa</taxon>
        <taxon>Ecdysozoa</taxon>
        <taxon>Arthropoda</taxon>
        <taxon>Crustacea</taxon>
        <taxon>Multicrustacea</taxon>
        <taxon>Malacostraca</taxon>
        <taxon>Eumalacostraca</taxon>
        <taxon>Eucarida</taxon>
        <taxon>Decapoda</taxon>
        <taxon>Pleocyemata</taxon>
        <taxon>Anomura</taxon>
        <taxon>Galatheoidea</taxon>
        <taxon>Porcellanidae</taxon>
        <taxon>Petrolisthes</taxon>
    </lineage>
</organism>
<evidence type="ECO:0000313" key="4">
    <source>
        <dbReference type="EMBL" id="KAK3858554.1"/>
    </source>
</evidence>
<evidence type="ECO:0000256" key="1">
    <source>
        <dbReference type="SAM" id="Coils"/>
    </source>
</evidence>
<comment type="caution">
    <text evidence="4">The sequence shown here is derived from an EMBL/GenBank/DDBJ whole genome shotgun (WGS) entry which is preliminary data.</text>
</comment>
<dbReference type="Proteomes" id="UP001286313">
    <property type="component" value="Unassembled WGS sequence"/>
</dbReference>
<name>A0AAE1ENG9_PETCI</name>
<protein>
    <recommendedName>
        <fullName evidence="3">DUF3668 domain-containing protein</fullName>
    </recommendedName>
</protein>
<feature type="compositionally biased region" description="Low complexity" evidence="2">
    <location>
        <begin position="880"/>
        <end position="891"/>
    </location>
</feature>
<feature type="compositionally biased region" description="Basic and acidic residues" evidence="2">
    <location>
        <begin position="913"/>
        <end position="922"/>
    </location>
</feature>
<accession>A0AAE1ENG9</accession>
<feature type="compositionally biased region" description="Polar residues" evidence="2">
    <location>
        <begin position="923"/>
        <end position="945"/>
    </location>
</feature>
<evidence type="ECO:0000259" key="3">
    <source>
        <dbReference type="Pfam" id="PF12416"/>
    </source>
</evidence>
<feature type="compositionally biased region" description="Basic and acidic residues" evidence="2">
    <location>
        <begin position="1000"/>
        <end position="1012"/>
    </location>
</feature>
<feature type="region of interest" description="Disordered" evidence="2">
    <location>
        <begin position="563"/>
        <end position="598"/>
    </location>
</feature>
<gene>
    <name evidence="4" type="ORF">Pcinc_035262</name>
</gene>
<proteinExistence type="predicted"/>
<dbReference type="Pfam" id="PF12416">
    <property type="entry name" value="DUF3668"/>
    <property type="match status" value="1"/>
</dbReference>
<feature type="compositionally biased region" description="Low complexity" evidence="2">
    <location>
        <begin position="949"/>
        <end position="972"/>
    </location>
</feature>
<dbReference type="InterPro" id="IPR022136">
    <property type="entry name" value="DUF3668"/>
</dbReference>
<dbReference type="SUPFAM" id="SSF49562">
    <property type="entry name" value="C2 domain (Calcium/lipid-binding domain, CaLB)"/>
    <property type="match status" value="1"/>
</dbReference>
<feature type="compositionally biased region" description="Polar residues" evidence="2">
    <location>
        <begin position="260"/>
        <end position="310"/>
    </location>
</feature>
<feature type="region of interest" description="Disordered" evidence="2">
    <location>
        <begin position="175"/>
        <end position="242"/>
    </location>
</feature>
<dbReference type="Gene3D" id="2.60.40.150">
    <property type="entry name" value="C2 domain"/>
    <property type="match status" value="1"/>
</dbReference>
<feature type="domain" description="DUF3668" evidence="3">
    <location>
        <begin position="368"/>
        <end position="534"/>
    </location>
</feature>
<feature type="region of interest" description="Disordered" evidence="2">
    <location>
        <begin position="346"/>
        <end position="367"/>
    </location>
</feature>
<evidence type="ECO:0000256" key="2">
    <source>
        <dbReference type="SAM" id="MobiDB-lite"/>
    </source>
</evidence>
<feature type="coiled-coil region" evidence="1">
    <location>
        <begin position="667"/>
        <end position="808"/>
    </location>
</feature>
<dbReference type="GO" id="GO:1903724">
    <property type="term" value="P:positive regulation of centriole elongation"/>
    <property type="evidence" value="ECO:0007669"/>
    <property type="project" value="TreeGrafter"/>
</dbReference>
<dbReference type="GO" id="GO:0005813">
    <property type="term" value="C:centrosome"/>
    <property type="evidence" value="ECO:0007669"/>
    <property type="project" value="TreeGrafter"/>
</dbReference>
<reference evidence="4" key="1">
    <citation type="submission" date="2023-10" db="EMBL/GenBank/DDBJ databases">
        <title>Genome assemblies of two species of porcelain crab, Petrolisthes cinctipes and Petrolisthes manimaculis (Anomura: Porcellanidae).</title>
        <authorList>
            <person name="Angst P."/>
        </authorList>
    </citation>
    <scope>NUCLEOTIDE SEQUENCE</scope>
    <source>
        <strain evidence="4">PB745_01</strain>
        <tissue evidence="4">Gill</tissue>
    </source>
</reference>
<keyword evidence="1" id="KW-0175">Coiled coil</keyword>
<dbReference type="PANTHER" id="PTHR21574:SF0">
    <property type="entry name" value="CENTROSOMAL PROTEIN OF 120 KDA"/>
    <property type="match status" value="1"/>
</dbReference>